<dbReference type="Pfam" id="PF04445">
    <property type="entry name" value="SAM_MT"/>
    <property type="match status" value="1"/>
</dbReference>
<dbReference type="Gene3D" id="3.40.50.150">
    <property type="entry name" value="Vaccinia Virus protein VP39"/>
    <property type="match status" value="1"/>
</dbReference>
<dbReference type="SUPFAM" id="SSF53335">
    <property type="entry name" value="S-adenosyl-L-methionine-dependent methyltransferases"/>
    <property type="match status" value="1"/>
</dbReference>
<organism evidence="3 4">
    <name type="scientific">Microbulbifer aggregans</name>
    <dbReference type="NCBI Taxonomy" id="1769779"/>
    <lineage>
        <taxon>Bacteria</taxon>
        <taxon>Pseudomonadati</taxon>
        <taxon>Pseudomonadota</taxon>
        <taxon>Gammaproteobacteria</taxon>
        <taxon>Cellvibrionales</taxon>
        <taxon>Microbulbiferaceae</taxon>
        <taxon>Microbulbifer</taxon>
    </lineage>
</organism>
<dbReference type="EMBL" id="CP014143">
    <property type="protein sequence ID" value="AOS98104.1"/>
    <property type="molecule type" value="Genomic_DNA"/>
</dbReference>
<comment type="function">
    <text evidence="1">Specifically methylates the guanosine in position 1516 of 16S rRNA.</text>
</comment>
<keyword evidence="1" id="KW-0698">rRNA processing</keyword>
<dbReference type="InterPro" id="IPR029063">
    <property type="entry name" value="SAM-dependent_MTases_sf"/>
</dbReference>
<comment type="catalytic activity">
    <reaction evidence="1">
        <text>guanosine(1516) in 16S rRNA + S-adenosyl-L-methionine = N(2)-methylguanosine(1516) in 16S rRNA + S-adenosyl-L-homocysteine + H(+)</text>
        <dbReference type="Rhea" id="RHEA:43220"/>
        <dbReference type="Rhea" id="RHEA-COMP:10412"/>
        <dbReference type="Rhea" id="RHEA-COMP:10413"/>
        <dbReference type="ChEBI" id="CHEBI:15378"/>
        <dbReference type="ChEBI" id="CHEBI:57856"/>
        <dbReference type="ChEBI" id="CHEBI:59789"/>
        <dbReference type="ChEBI" id="CHEBI:74269"/>
        <dbReference type="ChEBI" id="CHEBI:74481"/>
        <dbReference type="EC" id="2.1.1.242"/>
    </reaction>
</comment>
<dbReference type="EC" id="2.1.1.242" evidence="1"/>
<dbReference type="KEGG" id="micc:AUP74_02709"/>
<keyword evidence="4" id="KW-1185">Reference proteome</keyword>
<keyword evidence="1 3" id="KW-0489">Methyltransferase</keyword>
<keyword evidence="1 3" id="KW-0808">Transferase</keyword>
<evidence type="ECO:0000256" key="2">
    <source>
        <dbReference type="SAM" id="MobiDB-lite"/>
    </source>
</evidence>
<dbReference type="AlphaFoldDB" id="A0A1C9WAC7"/>
<dbReference type="STRING" id="1769779.AUP74_02709"/>
<reference evidence="4" key="1">
    <citation type="submission" date="2016-01" db="EMBL/GenBank/DDBJ databases">
        <title>Complete genome sequence of Microbulbifer sp. CCB-MM1, a halophile isolated from Matang Mangrove Forest, Perak.</title>
        <authorList>
            <person name="Moh T.H."/>
            <person name="Dinesh B."/>
            <person name="Lau N.-S."/>
            <person name="Go F."/>
            <person name="Alexander Chong S.-C."/>
        </authorList>
    </citation>
    <scope>NUCLEOTIDE SEQUENCE [LARGE SCALE GENOMIC DNA]</scope>
    <source>
        <strain evidence="4">CCB-MM1</strain>
    </source>
</reference>
<dbReference type="HAMAP" id="MF_01523">
    <property type="entry name" value="16SrRNA_methyltr_J"/>
    <property type="match status" value="1"/>
</dbReference>
<dbReference type="InterPro" id="IPR007536">
    <property type="entry name" value="16SrRNA_methylTrfase_J"/>
</dbReference>
<dbReference type="Proteomes" id="UP000095672">
    <property type="component" value="Chromosome"/>
</dbReference>
<protein>
    <recommendedName>
        <fullName evidence="1">Ribosomal RNA small subunit methyltransferase J</fullName>
        <ecNumber evidence="1">2.1.1.242</ecNumber>
    </recommendedName>
    <alternativeName>
        <fullName evidence="1">16S rRNA m2G1516 methyltransferase</fullName>
    </alternativeName>
    <alternativeName>
        <fullName evidence="1">rRNA (guanine-N(2)-)-methyltransferase</fullName>
    </alternativeName>
</protein>
<dbReference type="PATRIC" id="fig|1769779.3.peg.2702"/>
<keyword evidence="1" id="KW-0963">Cytoplasm</keyword>
<keyword evidence="1" id="KW-0949">S-adenosyl-L-methionine</keyword>
<gene>
    <name evidence="1 3" type="primary">rsmJ</name>
    <name evidence="3" type="ORF">AUP74_02709</name>
</gene>
<comment type="subcellular location">
    <subcellularLocation>
        <location evidence="1">Cytoplasm</location>
    </subcellularLocation>
</comment>
<comment type="similarity">
    <text evidence="1">Belongs to the methyltransferase superfamily. RsmJ family.</text>
</comment>
<evidence type="ECO:0000256" key="1">
    <source>
        <dbReference type="HAMAP-Rule" id="MF_01523"/>
    </source>
</evidence>
<evidence type="ECO:0000313" key="4">
    <source>
        <dbReference type="Proteomes" id="UP000095672"/>
    </source>
</evidence>
<feature type="binding site" evidence="1">
    <location>
        <position position="186"/>
    </location>
    <ligand>
        <name>S-adenosyl-L-methionine</name>
        <dbReference type="ChEBI" id="CHEBI:59789"/>
    </ligand>
</feature>
<dbReference type="PANTHER" id="PTHR36112">
    <property type="entry name" value="RIBOSOMAL RNA SMALL SUBUNIT METHYLTRANSFERASE J"/>
    <property type="match status" value="1"/>
</dbReference>
<dbReference type="GO" id="GO:0005737">
    <property type="term" value="C:cytoplasm"/>
    <property type="evidence" value="ECO:0007669"/>
    <property type="project" value="UniProtKB-SubCell"/>
</dbReference>
<dbReference type="GO" id="GO:0008990">
    <property type="term" value="F:rRNA (guanine-N2-)-methyltransferase activity"/>
    <property type="evidence" value="ECO:0007669"/>
    <property type="project" value="UniProtKB-UniRule"/>
</dbReference>
<evidence type="ECO:0000313" key="3">
    <source>
        <dbReference type="EMBL" id="AOS98104.1"/>
    </source>
</evidence>
<dbReference type="PANTHER" id="PTHR36112:SF1">
    <property type="entry name" value="RIBOSOMAL RNA SMALL SUBUNIT METHYLTRANSFERASE J"/>
    <property type="match status" value="1"/>
</dbReference>
<feature type="binding site" evidence="1">
    <location>
        <begin position="110"/>
        <end position="111"/>
    </location>
    <ligand>
        <name>S-adenosyl-L-methionine</name>
        <dbReference type="ChEBI" id="CHEBI:59789"/>
    </ligand>
</feature>
<name>A0A1C9WAC7_9GAMM</name>
<accession>A0A1C9WAC7</accession>
<feature type="region of interest" description="Disordered" evidence="2">
    <location>
        <begin position="266"/>
        <end position="289"/>
    </location>
</feature>
<comment type="caution">
    <text evidence="1">Lacks conserved residue(s) required for the propagation of feature annotation.</text>
</comment>
<feature type="binding site" evidence="1">
    <location>
        <begin position="126"/>
        <end position="127"/>
    </location>
    <ligand>
        <name>S-adenosyl-L-methionine</name>
        <dbReference type="ChEBI" id="CHEBI:59789"/>
    </ligand>
</feature>
<feature type="compositionally biased region" description="Basic residues" evidence="2">
    <location>
        <begin position="266"/>
        <end position="280"/>
    </location>
</feature>
<sequence>MSQSLAVAAADESWMESAQNLAAELSLPYLGAVDPAETDSFAQLLMVGDALSLCATGRKAPGPVWVDFVGGAVAHRRKFGGGKGQQIAKAVGVRGGFYPRVVDATAGLGRDAFVLASLGCEVLMLERNPVVRALLRDGLRRLRDAAETDSELAPIAARLSLDDSGLPASEWLVKQPAESIPVVYLDPMFPQREKSARVKKEMVAFHQLVGSDEDADALLEPAYAACYYRTVVKRPRVAPFLAGQKPSVSLEGKSGRFDVYTRHGMSRHGMSRHGMSRHGMSRQGMSNKE</sequence>
<proteinExistence type="inferred from homology"/>